<name>A0A3B1A349_9ZZZZ</name>
<sequence length="292" mass="32881">MRLLVSLIAFCLLSIRVGYAAPAFSPTNPLLEQNAALENKTPVVKARYYISLIIDDMGYRYQSGKRAINLPANITYSFLPYAPHARKLANFANKKQKEIMLHIPMEATNGKKLGPGGLTVAMPKAVFDLELEHNLLAIPHIKGVNNHMGSLLTQQLEPMTWLMEMLVTRGMYFIDSRTSGKSQALKAARQYGLPSETRDIFVDHDLSTKAMQQQLAMAVSAAKRNGSAVVIAHPFPETMRVLEKWLPQAKAQGLEFVYMSELLTIRKQYRAQRKLNKRVTQWQAPLNQSKNN</sequence>
<evidence type="ECO:0000313" key="1">
    <source>
        <dbReference type="EMBL" id="VAW92589.1"/>
    </source>
</evidence>
<dbReference type="CDD" id="cd10936">
    <property type="entry name" value="CE4_DAC2"/>
    <property type="match status" value="1"/>
</dbReference>
<protein>
    <submittedName>
        <fullName evidence="1">Periplasmic protein YibQ, distant homology with nucleoside diphosphatase and polysaccharide deacetylase</fullName>
    </submittedName>
</protein>
<reference evidence="1" key="1">
    <citation type="submission" date="2018-06" db="EMBL/GenBank/DDBJ databases">
        <authorList>
            <person name="Zhirakovskaya E."/>
        </authorList>
    </citation>
    <scope>NUCLEOTIDE SEQUENCE</scope>
</reference>
<dbReference type="SUPFAM" id="SSF88713">
    <property type="entry name" value="Glycoside hydrolase/deacetylase"/>
    <property type="match status" value="1"/>
</dbReference>
<dbReference type="Pfam" id="PF04748">
    <property type="entry name" value="Polysacc_deac_2"/>
    <property type="match status" value="1"/>
</dbReference>
<dbReference type="Gene3D" id="3.20.20.370">
    <property type="entry name" value="Glycoside hydrolase/deacetylase"/>
    <property type="match status" value="1"/>
</dbReference>
<dbReference type="InterPro" id="IPR011330">
    <property type="entry name" value="Glyco_hydro/deAcase_b/a-brl"/>
</dbReference>
<dbReference type="PANTHER" id="PTHR30105">
    <property type="entry name" value="UNCHARACTERIZED YIBQ-RELATED"/>
    <property type="match status" value="1"/>
</dbReference>
<dbReference type="InterPro" id="IPR006837">
    <property type="entry name" value="Divergent_DAC"/>
</dbReference>
<dbReference type="EMBL" id="UOFT01000027">
    <property type="protein sequence ID" value="VAW92589.1"/>
    <property type="molecule type" value="Genomic_DNA"/>
</dbReference>
<accession>A0A3B1A349</accession>
<dbReference type="PANTHER" id="PTHR30105:SF2">
    <property type="entry name" value="DIVERGENT POLYSACCHARIDE DEACETYLASE SUPERFAMILY"/>
    <property type="match status" value="1"/>
</dbReference>
<dbReference type="AlphaFoldDB" id="A0A3B1A349"/>
<gene>
    <name evidence="1" type="ORF">MNBD_GAMMA23-2431</name>
</gene>
<organism evidence="1">
    <name type="scientific">hydrothermal vent metagenome</name>
    <dbReference type="NCBI Taxonomy" id="652676"/>
    <lineage>
        <taxon>unclassified sequences</taxon>
        <taxon>metagenomes</taxon>
        <taxon>ecological metagenomes</taxon>
    </lineage>
</organism>
<dbReference type="GO" id="GO:0005975">
    <property type="term" value="P:carbohydrate metabolic process"/>
    <property type="evidence" value="ECO:0007669"/>
    <property type="project" value="InterPro"/>
</dbReference>
<proteinExistence type="predicted"/>